<dbReference type="SUPFAM" id="SSF53448">
    <property type="entry name" value="Nucleotide-diphospho-sugar transferases"/>
    <property type="match status" value="1"/>
</dbReference>
<proteinExistence type="predicted"/>
<dbReference type="EMBL" id="BART01000570">
    <property type="protein sequence ID" value="GAG73575.1"/>
    <property type="molecule type" value="Genomic_DNA"/>
</dbReference>
<dbReference type="InterPro" id="IPR013482">
    <property type="entry name" value="Molybde_CF_guanTrfase"/>
</dbReference>
<dbReference type="Pfam" id="PF12804">
    <property type="entry name" value="NTP_transf_3"/>
    <property type="match status" value="1"/>
</dbReference>
<keyword evidence="3" id="KW-0479">Metal-binding</keyword>
<evidence type="ECO:0000313" key="9">
    <source>
        <dbReference type="EMBL" id="GAG73575.1"/>
    </source>
</evidence>
<evidence type="ECO:0000256" key="6">
    <source>
        <dbReference type="ARBA" id="ARBA00023134"/>
    </source>
</evidence>
<dbReference type="InterPro" id="IPR025877">
    <property type="entry name" value="MobA-like_NTP_Trfase"/>
</dbReference>
<keyword evidence="1" id="KW-0963">Cytoplasm</keyword>
<evidence type="ECO:0000259" key="8">
    <source>
        <dbReference type="Pfam" id="PF12804"/>
    </source>
</evidence>
<sequence>MATENTKVNLTGIVLAGGKSSRFGFNKLKIKADTVPLFIDQIFKLSFFCDEIIVSTSKSNYPTLFSELNKIRTYQKKYNFKKIQASNLKIDFNEFAKKNSAFQNIRIISDESDVDNLNTSNSLNITNSEKITPSHKGKGPVIGIYTSLANASYFYSIIVAFDMPFISYNLLKSLVYESGINTKEPSSSEPATISYDYSKKRDAYIIKTEKGFEVLCGLYSKNCLGILKENIGKQKYKISDIFNYLDIEIISINKLKQNRIDSLNFFNINRLEDYYKFKNLWQNKKSPLNTVISFIEIWSYFFFR</sequence>
<feature type="domain" description="MobA-like NTP transferase" evidence="8">
    <location>
        <begin position="12"/>
        <end position="65"/>
    </location>
</feature>
<keyword evidence="6" id="KW-0342">GTP-binding</keyword>
<comment type="caution">
    <text evidence="9">The sequence shown here is derived from an EMBL/GenBank/DDBJ whole genome shotgun (WGS) entry which is preliminary data.</text>
</comment>
<dbReference type="GO" id="GO:0005525">
    <property type="term" value="F:GTP binding"/>
    <property type="evidence" value="ECO:0007669"/>
    <property type="project" value="UniProtKB-KW"/>
</dbReference>
<protein>
    <recommendedName>
        <fullName evidence="8">MobA-like NTP transferase domain-containing protein</fullName>
    </recommendedName>
</protein>
<keyword evidence="2" id="KW-0808">Transferase</keyword>
<dbReference type="PANTHER" id="PTHR19136:SF81">
    <property type="entry name" value="MOLYBDENUM COFACTOR GUANYLYLTRANSFERASE"/>
    <property type="match status" value="1"/>
</dbReference>
<evidence type="ECO:0000256" key="5">
    <source>
        <dbReference type="ARBA" id="ARBA00022842"/>
    </source>
</evidence>
<evidence type="ECO:0000256" key="4">
    <source>
        <dbReference type="ARBA" id="ARBA00022741"/>
    </source>
</evidence>
<dbReference type="GO" id="GO:0046872">
    <property type="term" value="F:metal ion binding"/>
    <property type="evidence" value="ECO:0007669"/>
    <property type="project" value="UniProtKB-KW"/>
</dbReference>
<keyword evidence="7" id="KW-0501">Molybdenum cofactor biosynthesis</keyword>
<dbReference type="PANTHER" id="PTHR19136">
    <property type="entry name" value="MOLYBDENUM COFACTOR GUANYLYLTRANSFERASE"/>
    <property type="match status" value="1"/>
</dbReference>
<evidence type="ECO:0000256" key="7">
    <source>
        <dbReference type="ARBA" id="ARBA00023150"/>
    </source>
</evidence>
<reference evidence="9" key="1">
    <citation type="journal article" date="2014" name="Front. Microbiol.">
        <title>High frequency of phylogenetically diverse reductive dehalogenase-homologous genes in deep subseafloor sedimentary metagenomes.</title>
        <authorList>
            <person name="Kawai M."/>
            <person name="Futagami T."/>
            <person name="Toyoda A."/>
            <person name="Takaki Y."/>
            <person name="Nishi S."/>
            <person name="Hori S."/>
            <person name="Arai W."/>
            <person name="Tsubouchi T."/>
            <person name="Morono Y."/>
            <person name="Uchiyama I."/>
            <person name="Ito T."/>
            <person name="Fujiyama A."/>
            <person name="Inagaki F."/>
            <person name="Takami H."/>
        </authorList>
    </citation>
    <scope>NUCLEOTIDE SEQUENCE</scope>
    <source>
        <strain evidence="9">Expedition CK06-06</strain>
    </source>
</reference>
<gene>
    <name evidence="9" type="ORF">S01H4_02573</name>
</gene>
<keyword evidence="4" id="KW-0547">Nucleotide-binding</keyword>
<dbReference type="Gene3D" id="3.90.550.10">
    <property type="entry name" value="Spore Coat Polysaccharide Biosynthesis Protein SpsA, Chain A"/>
    <property type="match status" value="2"/>
</dbReference>
<dbReference type="InterPro" id="IPR029044">
    <property type="entry name" value="Nucleotide-diphossugar_trans"/>
</dbReference>
<dbReference type="GO" id="GO:0006777">
    <property type="term" value="P:Mo-molybdopterin cofactor biosynthetic process"/>
    <property type="evidence" value="ECO:0007669"/>
    <property type="project" value="UniProtKB-KW"/>
</dbReference>
<dbReference type="GO" id="GO:0016779">
    <property type="term" value="F:nucleotidyltransferase activity"/>
    <property type="evidence" value="ECO:0007669"/>
    <property type="project" value="TreeGrafter"/>
</dbReference>
<dbReference type="CDD" id="cd02503">
    <property type="entry name" value="MobA"/>
    <property type="match status" value="1"/>
</dbReference>
<evidence type="ECO:0000256" key="1">
    <source>
        <dbReference type="ARBA" id="ARBA00022490"/>
    </source>
</evidence>
<dbReference type="AlphaFoldDB" id="X0ZUX3"/>
<evidence type="ECO:0000256" key="3">
    <source>
        <dbReference type="ARBA" id="ARBA00022723"/>
    </source>
</evidence>
<name>X0ZUX3_9ZZZZ</name>
<evidence type="ECO:0000256" key="2">
    <source>
        <dbReference type="ARBA" id="ARBA00022679"/>
    </source>
</evidence>
<accession>X0ZUX3</accession>
<keyword evidence="5" id="KW-0460">Magnesium</keyword>
<organism evidence="9">
    <name type="scientific">marine sediment metagenome</name>
    <dbReference type="NCBI Taxonomy" id="412755"/>
    <lineage>
        <taxon>unclassified sequences</taxon>
        <taxon>metagenomes</taxon>
        <taxon>ecological metagenomes</taxon>
    </lineage>
</organism>